<reference evidence="1 2" key="1">
    <citation type="submission" date="2018-06" db="EMBL/GenBank/DDBJ databases">
        <authorList>
            <consortium name="Pathogen Informatics"/>
            <person name="Doyle S."/>
        </authorList>
    </citation>
    <scope>NUCLEOTIDE SEQUENCE [LARGE SCALE GENOMIC DNA]</scope>
    <source>
        <strain evidence="1 2">NCTC8580</strain>
    </source>
</reference>
<evidence type="ECO:0000313" key="1">
    <source>
        <dbReference type="EMBL" id="SUP83796.1"/>
    </source>
</evidence>
<dbReference type="Gene3D" id="1.10.260.40">
    <property type="entry name" value="lambda repressor-like DNA-binding domains"/>
    <property type="match status" value="1"/>
</dbReference>
<dbReference type="InterPro" id="IPR010982">
    <property type="entry name" value="Lambda_DNA-bd_dom_sf"/>
</dbReference>
<dbReference type="AlphaFoldDB" id="A0A380Q9Q4"/>
<accession>A0A380Q9Q4</accession>
<sequence>MKKTEVLAHFSGTSATGKALGISKSTVSLWGEKVPWQYALLISEITGGSLKFSRADYSERFGFLSSTTTAK</sequence>
<evidence type="ECO:0000313" key="2">
    <source>
        <dbReference type="Proteomes" id="UP000255087"/>
    </source>
</evidence>
<dbReference type="GO" id="GO:0003677">
    <property type="term" value="F:DNA binding"/>
    <property type="evidence" value="ECO:0007669"/>
    <property type="project" value="UniProtKB-KW"/>
</dbReference>
<dbReference type="EMBL" id="UHJC01000001">
    <property type="protein sequence ID" value="SUP83796.1"/>
    <property type="molecule type" value="Genomic_DNA"/>
</dbReference>
<dbReference type="Proteomes" id="UP000255087">
    <property type="component" value="Unassembled WGS sequence"/>
</dbReference>
<name>A0A380Q9Q4_YERPU</name>
<protein>
    <submittedName>
        <fullName evidence="1">DNA-binding transcriptional regulator DicC</fullName>
    </submittedName>
</protein>
<organism evidence="1 2">
    <name type="scientific">Yersinia pseudotuberculosis</name>
    <dbReference type="NCBI Taxonomy" id="633"/>
    <lineage>
        <taxon>Bacteria</taxon>
        <taxon>Pseudomonadati</taxon>
        <taxon>Pseudomonadota</taxon>
        <taxon>Gammaproteobacteria</taxon>
        <taxon>Enterobacterales</taxon>
        <taxon>Yersiniaceae</taxon>
        <taxon>Yersinia</taxon>
    </lineage>
</organism>
<keyword evidence="1" id="KW-0238">DNA-binding</keyword>
<dbReference type="Pfam" id="PF14549">
    <property type="entry name" value="P22_Cro"/>
    <property type="match status" value="1"/>
</dbReference>
<gene>
    <name evidence="1" type="ORF">NCTC8580_02719</name>
</gene>
<dbReference type="RefSeq" id="WP_115115474.1">
    <property type="nucleotide sequence ID" value="NZ_UHJC01000001.1"/>
</dbReference>
<dbReference type="SUPFAM" id="SSF47413">
    <property type="entry name" value="lambda repressor-like DNA-binding domains"/>
    <property type="match status" value="1"/>
</dbReference>
<proteinExistence type="predicted"/>